<sequence>MPAYTLVNEPAPEAPLLVLGPPLGTSAEVWAGVAYRFADDYTVALLDLPGHGQDAARADRVPDSLTVEDIAAGAVAVADELGRERFHYAGCSISGGAGLVLGAEHAHRLASLSVLCAGPRFGTPEAWEARIADVAADGTGSLIPDTADRWFAAGFVDEDIAAGPMVLEMLRRTDDRAYIACCRALARFDADARVESIAAPALFLAGAQDLGNTPEDMEALAARVEGASFAVIPDAAHLVMVEHPELVAERLERHLAAHD</sequence>
<feature type="domain" description="AB hydrolase-1" evidence="1">
    <location>
        <begin position="18"/>
        <end position="249"/>
    </location>
</feature>
<dbReference type="InterPro" id="IPR050471">
    <property type="entry name" value="AB_hydrolase"/>
</dbReference>
<dbReference type="GO" id="GO:0016787">
    <property type="term" value="F:hydrolase activity"/>
    <property type="evidence" value="ECO:0007669"/>
    <property type="project" value="UniProtKB-KW"/>
</dbReference>
<dbReference type="EMBL" id="WWEQ01000024">
    <property type="protein sequence ID" value="MYM19753.1"/>
    <property type="molecule type" value="Genomic_DNA"/>
</dbReference>
<dbReference type="Proteomes" id="UP000469215">
    <property type="component" value="Unassembled WGS sequence"/>
</dbReference>
<dbReference type="RefSeq" id="WP_160953184.1">
    <property type="nucleotide sequence ID" value="NZ_WWEQ01000024.1"/>
</dbReference>
<gene>
    <name evidence="2" type="ORF">GSY69_07165</name>
</gene>
<dbReference type="InterPro" id="IPR029058">
    <property type="entry name" value="AB_hydrolase_fold"/>
</dbReference>
<keyword evidence="2" id="KW-0378">Hydrolase</keyword>
<dbReference type="AlphaFoldDB" id="A0A6N9H722"/>
<dbReference type="SUPFAM" id="SSF53474">
    <property type="entry name" value="alpha/beta-Hydrolases"/>
    <property type="match status" value="1"/>
</dbReference>
<keyword evidence="3" id="KW-1185">Reference proteome</keyword>
<dbReference type="InterPro" id="IPR000073">
    <property type="entry name" value="AB_hydrolase_1"/>
</dbReference>
<proteinExistence type="predicted"/>
<dbReference type="PANTHER" id="PTHR43433">
    <property type="entry name" value="HYDROLASE, ALPHA/BETA FOLD FAMILY PROTEIN"/>
    <property type="match status" value="1"/>
</dbReference>
<comment type="caution">
    <text evidence="2">The sequence shown here is derived from an EMBL/GenBank/DDBJ whole genome shotgun (WGS) entry which is preliminary data.</text>
</comment>
<accession>A0A6N9H722</accession>
<reference evidence="2 3" key="1">
    <citation type="submission" date="2020-01" db="EMBL/GenBank/DDBJ databases">
        <authorList>
            <person name="Deng T."/>
        </authorList>
    </citation>
    <scope>NUCLEOTIDE SEQUENCE [LARGE SCALE GENOMIC DNA]</scope>
    <source>
        <strain evidence="2 3">5221</strain>
    </source>
</reference>
<evidence type="ECO:0000259" key="1">
    <source>
        <dbReference type="Pfam" id="PF12697"/>
    </source>
</evidence>
<evidence type="ECO:0000313" key="3">
    <source>
        <dbReference type="Proteomes" id="UP000469215"/>
    </source>
</evidence>
<name>A0A6N9H722_9MICO</name>
<dbReference type="PANTHER" id="PTHR43433:SF5">
    <property type="entry name" value="AB HYDROLASE-1 DOMAIN-CONTAINING PROTEIN"/>
    <property type="match status" value="1"/>
</dbReference>
<protein>
    <submittedName>
        <fullName evidence="2">Alpha/beta fold hydrolase</fullName>
    </submittedName>
</protein>
<dbReference type="Pfam" id="PF12697">
    <property type="entry name" value="Abhydrolase_6"/>
    <property type="match status" value="1"/>
</dbReference>
<evidence type="ECO:0000313" key="2">
    <source>
        <dbReference type="EMBL" id="MYM19753.1"/>
    </source>
</evidence>
<dbReference type="Gene3D" id="3.40.50.1820">
    <property type="entry name" value="alpha/beta hydrolase"/>
    <property type="match status" value="1"/>
</dbReference>
<organism evidence="2 3">
    <name type="scientific">Brevibacterium rongguiense</name>
    <dbReference type="NCBI Taxonomy" id="2695267"/>
    <lineage>
        <taxon>Bacteria</taxon>
        <taxon>Bacillati</taxon>
        <taxon>Actinomycetota</taxon>
        <taxon>Actinomycetes</taxon>
        <taxon>Micrococcales</taxon>
        <taxon>Brevibacteriaceae</taxon>
        <taxon>Brevibacterium</taxon>
    </lineage>
</organism>